<reference evidence="2 3" key="1">
    <citation type="journal article" date="2018" name="Sci. Rep.">
        <title>Rhizobium tumorigenes sp. nov., a novel plant tumorigenic bacterium isolated from cane gall tumors on thornless blackberry.</title>
        <authorList>
            <person name="Kuzmanovi N."/>
            <person name="Smalla K."/>
            <person name="Gronow S."/>
            <person name="PuBawska J."/>
        </authorList>
    </citation>
    <scope>NUCLEOTIDE SEQUENCE [LARGE SCALE GENOMIC DNA]</scope>
    <source>
        <strain evidence="2 3">CCBAU 85046</strain>
    </source>
</reference>
<feature type="compositionally biased region" description="Low complexity" evidence="1">
    <location>
        <begin position="37"/>
        <end position="58"/>
    </location>
</feature>
<dbReference type="OrthoDB" id="8357043at2"/>
<feature type="region of interest" description="Disordered" evidence="1">
    <location>
        <begin position="98"/>
        <end position="153"/>
    </location>
</feature>
<proteinExistence type="predicted"/>
<evidence type="ECO:0000313" key="3">
    <source>
        <dbReference type="Proteomes" id="UP000248925"/>
    </source>
</evidence>
<organism evidence="2 3">
    <name type="scientific">Rhizobium tubonense</name>
    <dbReference type="NCBI Taxonomy" id="484088"/>
    <lineage>
        <taxon>Bacteria</taxon>
        <taxon>Pseudomonadati</taxon>
        <taxon>Pseudomonadota</taxon>
        <taxon>Alphaproteobacteria</taxon>
        <taxon>Hyphomicrobiales</taxon>
        <taxon>Rhizobiaceae</taxon>
        <taxon>Rhizobium/Agrobacterium group</taxon>
        <taxon>Rhizobium</taxon>
    </lineage>
</organism>
<feature type="compositionally biased region" description="Basic and acidic residues" evidence="1">
    <location>
        <begin position="62"/>
        <end position="72"/>
    </location>
</feature>
<protein>
    <submittedName>
        <fullName evidence="2">Fibrinogen-binding protein</fullName>
    </submittedName>
</protein>
<comment type="caution">
    <text evidence="2">The sequence shown here is derived from an EMBL/GenBank/DDBJ whole genome shotgun (WGS) entry which is preliminary data.</text>
</comment>
<name>A0A2W4CZY7_9HYPH</name>
<gene>
    <name evidence="2" type="ORF">CPY51_22125</name>
</gene>
<evidence type="ECO:0000313" key="2">
    <source>
        <dbReference type="EMBL" id="PZM10804.1"/>
    </source>
</evidence>
<dbReference type="EMBL" id="PCDP01000045">
    <property type="protein sequence ID" value="PZM10804.1"/>
    <property type="molecule type" value="Genomic_DNA"/>
</dbReference>
<feature type="compositionally biased region" description="Low complexity" evidence="1">
    <location>
        <begin position="138"/>
        <end position="153"/>
    </location>
</feature>
<feature type="region of interest" description="Disordered" evidence="1">
    <location>
        <begin position="31"/>
        <end position="73"/>
    </location>
</feature>
<evidence type="ECO:0000256" key="1">
    <source>
        <dbReference type="SAM" id="MobiDB-lite"/>
    </source>
</evidence>
<keyword evidence="3" id="KW-1185">Reference proteome</keyword>
<dbReference type="AlphaFoldDB" id="A0A2W4CZY7"/>
<accession>A0A2W4CZY7</accession>
<feature type="compositionally biased region" description="Polar residues" evidence="1">
    <location>
        <begin position="98"/>
        <end position="134"/>
    </location>
</feature>
<dbReference type="Proteomes" id="UP000248925">
    <property type="component" value="Unassembled WGS sequence"/>
</dbReference>
<sequence length="315" mass="32833">MTDDHSKVAALADGFANSAVNSTNIDDGSTGLVGVGNSSNSHNDNSTDTTNTDASQTNGNGDNRDNSYDFDSKVNTTTNDITSSYNHQDTDTKVTSITDTKDSYNTSTKDSGNAYNYSDSSTHVKDSNNSLSESYTKDSGNYSSDSSTHSSSDYDFGTLKDIGEVSGNVGIAGGDLAFNLGDDYSFNLNLDNILNNSLNGDGNHTGFSLVQANNLADQDTAYNVSMNNAHAHNDLSSEGGDAHSDAGIGFDSKLSWDPSTPVAGHDLTGTSTADSSSILANSGYHQELVQGANMVSNTSDIAITGGDHHDVTTSS</sequence>